<evidence type="ECO:0000313" key="1">
    <source>
        <dbReference type="EMBL" id="QPK01765.1"/>
    </source>
</evidence>
<accession>A0A7T0H1Z0</accession>
<name>A0A7T0H1Z0_9ENTR</name>
<sequence length="104" mass="12699">MEKEDFLALMSFPIEWLKYDMYPDELFFEQLKGYKLGHEESSEHDRNGAFHWWLKKKPSRERLVILVELAFVDPDPFLTHDVIKYIKKSDNFDEEIERLIQKYN</sequence>
<organism evidence="1">
    <name type="scientific">Enterobacter mori</name>
    <dbReference type="NCBI Taxonomy" id="539813"/>
    <lineage>
        <taxon>Bacteria</taxon>
        <taxon>Pseudomonadati</taxon>
        <taxon>Pseudomonadota</taxon>
        <taxon>Gammaproteobacteria</taxon>
        <taxon>Enterobacterales</taxon>
        <taxon>Enterobacteriaceae</taxon>
        <taxon>Enterobacter</taxon>
    </lineage>
</organism>
<proteinExistence type="predicted"/>
<dbReference type="AlphaFoldDB" id="A0A7T0H1Z0"/>
<gene>
    <name evidence="1" type="ORF">IDM36_06520</name>
</gene>
<dbReference type="EMBL" id="CP061801">
    <property type="protein sequence ID" value="QPK01765.1"/>
    <property type="molecule type" value="Genomic_DNA"/>
</dbReference>
<protein>
    <submittedName>
        <fullName evidence="1">Uncharacterized protein</fullName>
    </submittedName>
</protein>
<reference evidence="1" key="1">
    <citation type="submission" date="2020-09" db="EMBL/GenBank/DDBJ databases">
        <title>First Report of a novel Colistin-Resistant species of Enterobacter cloacae complex Producing MCR-5 isolated from hospital sewage water.</title>
        <authorList>
            <person name="Zhou K."/>
        </authorList>
    </citation>
    <scope>NUCLEOTIDE SEQUENCE [LARGE SCALE GENOMIC DNA]</scope>
    <source>
        <strain evidence="1">HSW1412</strain>
    </source>
</reference>